<accession>A0A9N8V126</accession>
<keyword evidence="3" id="KW-0728">SH3 domain</keyword>
<dbReference type="InterPro" id="IPR000270">
    <property type="entry name" value="PB1_dom"/>
</dbReference>
<evidence type="ECO:0000256" key="4">
    <source>
        <dbReference type="ARBA" id="ARBA00022490"/>
    </source>
</evidence>
<dbReference type="SMART" id="SM00666">
    <property type="entry name" value="PB1"/>
    <property type="match status" value="1"/>
</dbReference>
<feature type="compositionally biased region" description="Low complexity" evidence="7">
    <location>
        <begin position="500"/>
        <end position="537"/>
    </location>
</feature>
<dbReference type="SUPFAM" id="SSF54277">
    <property type="entry name" value="CAD &amp; PB1 domains"/>
    <property type="match status" value="1"/>
</dbReference>
<sequence length="619" mass="70220">MALKYELEQWGAAVEAYDAQNYNESLRIFDTIAESAKFHFNMGLIYATIGEHESACLSFGQAVNCDRYFAVAYFQKGVSHFLLSQFDIALQCFDDALRHLRGNILIDYEQLGLNFRLYSCEVLFNRGLCYLYFEQTENGMRDLYAAAKEKETEEHNVIDEAIATGGRELTVFSIPVGIIYRPSEGKLKNVKTKDYLGKAKLVAAVDPEDAFTGFTGAQKKQTAQSNTTTPIKQDKTDGKVDNVGGMGSFRPRSTSTDPRKPPFPTFNGNSGRNPSLRRNPSIPLPLERTAKNFPPYIQTERNPSPSPDANSYNPLSRSRRLEEPHRSNTIDSGRPSPKLPSGIQRQNSLRNVGNSESLKRENSLQSNKVPRRSNTQMRAQYLQKQIQVTQKNMSSSSISKDPVAEYSSQFYQQFPPPPTRQQFLPQSPPLLSPQQQKTPINTEEDRRIESFNQLYDFMLNNDDYYKADDGASYNSPILNDGDDNYLYEEEAQFEIVTPPQQQQQQHNNNNNNMQMPLSSTSSNSSYSSKQSQTQESSGPIEKLKIKCYYKDTRVILVPSSIKFKELLQRIQEKFSSSSPFRLKYKDDDGEMVMMTDHEDLEMAIELISGATGGIGRMEY</sequence>
<name>A0A9N8V126_9GLOM</name>
<keyword evidence="5" id="KW-0677">Repeat</keyword>
<feature type="domain" description="PB1" evidence="8">
    <location>
        <begin position="542"/>
        <end position="619"/>
    </location>
</feature>
<evidence type="ECO:0000256" key="5">
    <source>
        <dbReference type="ARBA" id="ARBA00022737"/>
    </source>
</evidence>
<comment type="caution">
    <text evidence="9">The sequence shown here is derived from an EMBL/GenBank/DDBJ whole genome shotgun (WGS) entry which is preliminary data.</text>
</comment>
<gene>
    <name evidence="9" type="ORF">AGERDE_LOCUS230</name>
</gene>
<dbReference type="Gene3D" id="1.25.40.10">
    <property type="entry name" value="Tetratricopeptide repeat domain"/>
    <property type="match status" value="1"/>
</dbReference>
<feature type="region of interest" description="Disordered" evidence="7">
    <location>
        <begin position="216"/>
        <end position="378"/>
    </location>
</feature>
<dbReference type="SMART" id="SM00028">
    <property type="entry name" value="TPR"/>
    <property type="match status" value="3"/>
</dbReference>
<keyword evidence="10" id="KW-1185">Reference proteome</keyword>
<proteinExistence type="inferred from homology"/>
<feature type="region of interest" description="Disordered" evidence="7">
    <location>
        <begin position="410"/>
        <end position="444"/>
    </location>
</feature>
<feature type="compositionally biased region" description="Basic and acidic residues" evidence="7">
    <location>
        <begin position="319"/>
        <end position="328"/>
    </location>
</feature>
<dbReference type="EMBL" id="CAJVPL010000010">
    <property type="protein sequence ID" value="CAG8433767.1"/>
    <property type="molecule type" value="Genomic_DNA"/>
</dbReference>
<dbReference type="CDD" id="cd05992">
    <property type="entry name" value="PB1"/>
    <property type="match status" value="1"/>
</dbReference>
<protein>
    <submittedName>
        <fullName evidence="9">11085_t:CDS:1</fullName>
    </submittedName>
</protein>
<feature type="compositionally biased region" description="Polar residues" evidence="7">
    <location>
        <begin position="299"/>
        <end position="316"/>
    </location>
</feature>
<comment type="subcellular location">
    <subcellularLocation>
        <location evidence="1">Cytoplasm</location>
    </subcellularLocation>
</comment>
<dbReference type="OrthoDB" id="9450131at2759"/>
<dbReference type="InterPro" id="IPR011990">
    <property type="entry name" value="TPR-like_helical_dom_sf"/>
</dbReference>
<feature type="compositionally biased region" description="Polar residues" evidence="7">
    <location>
        <begin position="343"/>
        <end position="356"/>
    </location>
</feature>
<dbReference type="Pfam" id="PF00564">
    <property type="entry name" value="PB1"/>
    <property type="match status" value="1"/>
</dbReference>
<dbReference type="Gene3D" id="3.10.20.90">
    <property type="entry name" value="Phosphatidylinositol 3-kinase Catalytic Subunit, Chain A, domain 1"/>
    <property type="match status" value="1"/>
</dbReference>
<dbReference type="Proteomes" id="UP000789831">
    <property type="component" value="Unassembled WGS sequence"/>
</dbReference>
<feature type="compositionally biased region" description="Polar residues" evidence="7">
    <location>
        <begin position="363"/>
        <end position="378"/>
    </location>
</feature>
<comment type="similarity">
    <text evidence="2">Belongs to the NCF2/NOXA1 family.</text>
</comment>
<dbReference type="InterPro" id="IPR051864">
    <property type="entry name" value="NCF2_NOXA1"/>
</dbReference>
<evidence type="ECO:0000313" key="10">
    <source>
        <dbReference type="Proteomes" id="UP000789831"/>
    </source>
</evidence>
<evidence type="ECO:0000256" key="2">
    <source>
        <dbReference type="ARBA" id="ARBA00008051"/>
    </source>
</evidence>
<dbReference type="PANTHER" id="PTHR15175:SF0">
    <property type="entry name" value="SH3 DOMAIN-CONTAINING PROTEIN C23A1.17"/>
    <property type="match status" value="1"/>
</dbReference>
<evidence type="ECO:0000256" key="1">
    <source>
        <dbReference type="ARBA" id="ARBA00004496"/>
    </source>
</evidence>
<dbReference type="FunFam" id="1.25.40.10:FF:000017">
    <property type="entry name" value="NADPH oxidase regulator NoxR"/>
    <property type="match status" value="1"/>
</dbReference>
<evidence type="ECO:0000256" key="7">
    <source>
        <dbReference type="SAM" id="MobiDB-lite"/>
    </source>
</evidence>
<dbReference type="AlphaFoldDB" id="A0A9N8V126"/>
<evidence type="ECO:0000256" key="3">
    <source>
        <dbReference type="ARBA" id="ARBA00022443"/>
    </source>
</evidence>
<feature type="region of interest" description="Disordered" evidence="7">
    <location>
        <begin position="497"/>
        <end position="538"/>
    </location>
</feature>
<feature type="compositionally biased region" description="Polar residues" evidence="7">
    <location>
        <begin position="218"/>
        <end position="231"/>
    </location>
</feature>
<dbReference type="SUPFAM" id="SSF48452">
    <property type="entry name" value="TPR-like"/>
    <property type="match status" value="1"/>
</dbReference>
<keyword evidence="6" id="KW-0802">TPR repeat</keyword>
<evidence type="ECO:0000313" key="9">
    <source>
        <dbReference type="EMBL" id="CAG8433767.1"/>
    </source>
</evidence>
<dbReference type="InterPro" id="IPR053793">
    <property type="entry name" value="PB1-like"/>
</dbReference>
<evidence type="ECO:0000259" key="8">
    <source>
        <dbReference type="PROSITE" id="PS51745"/>
    </source>
</evidence>
<dbReference type="GO" id="GO:0005737">
    <property type="term" value="C:cytoplasm"/>
    <property type="evidence" value="ECO:0007669"/>
    <property type="project" value="UniProtKB-SubCell"/>
</dbReference>
<reference evidence="9" key="1">
    <citation type="submission" date="2021-06" db="EMBL/GenBank/DDBJ databases">
        <authorList>
            <person name="Kallberg Y."/>
            <person name="Tangrot J."/>
            <person name="Rosling A."/>
        </authorList>
    </citation>
    <scope>NUCLEOTIDE SEQUENCE</scope>
    <source>
        <strain evidence="9">MT106</strain>
    </source>
</reference>
<evidence type="ECO:0000256" key="6">
    <source>
        <dbReference type="ARBA" id="ARBA00022803"/>
    </source>
</evidence>
<dbReference type="PANTHER" id="PTHR15175">
    <property type="entry name" value="NEUTROPHIL CYTOSOLIC FACTOR 2, NEUTROPHIL NADPH OXIDASE FACTOR 2"/>
    <property type="match status" value="1"/>
</dbReference>
<organism evidence="9 10">
    <name type="scientific">Ambispora gerdemannii</name>
    <dbReference type="NCBI Taxonomy" id="144530"/>
    <lineage>
        <taxon>Eukaryota</taxon>
        <taxon>Fungi</taxon>
        <taxon>Fungi incertae sedis</taxon>
        <taxon>Mucoromycota</taxon>
        <taxon>Glomeromycotina</taxon>
        <taxon>Glomeromycetes</taxon>
        <taxon>Archaeosporales</taxon>
        <taxon>Ambisporaceae</taxon>
        <taxon>Ambispora</taxon>
    </lineage>
</organism>
<feature type="compositionally biased region" description="Polar residues" evidence="7">
    <location>
        <begin position="266"/>
        <end position="278"/>
    </location>
</feature>
<keyword evidence="4" id="KW-0963">Cytoplasm</keyword>
<dbReference type="InterPro" id="IPR019734">
    <property type="entry name" value="TPR_rpt"/>
</dbReference>
<dbReference type="PROSITE" id="PS51745">
    <property type="entry name" value="PB1"/>
    <property type="match status" value="1"/>
</dbReference>